<evidence type="ECO:0000259" key="5">
    <source>
        <dbReference type="Pfam" id="PF18050"/>
    </source>
</evidence>
<evidence type="ECO:0000259" key="4">
    <source>
        <dbReference type="Pfam" id="PF12682"/>
    </source>
</evidence>
<dbReference type="PROSITE" id="PS51257">
    <property type="entry name" value="PROKAR_LIPOPROTEIN"/>
    <property type="match status" value="1"/>
</dbReference>
<feature type="chain" id="PRO_5043352604" evidence="3">
    <location>
        <begin position="22"/>
        <end position="216"/>
    </location>
</feature>
<evidence type="ECO:0000256" key="2">
    <source>
        <dbReference type="SAM" id="MobiDB-lite"/>
    </source>
</evidence>
<comment type="caution">
    <text evidence="6">The sequence shown here is derived from an EMBL/GenBank/DDBJ whole genome shotgun (WGS) entry which is preliminary data.</text>
</comment>
<dbReference type="PROSITE" id="PS00201">
    <property type="entry name" value="FLAVODOXIN"/>
    <property type="match status" value="1"/>
</dbReference>
<dbReference type="SUPFAM" id="SSF50891">
    <property type="entry name" value="Cyclophilin-like"/>
    <property type="match status" value="1"/>
</dbReference>
<dbReference type="PANTHER" id="PTHR39201:SF1">
    <property type="entry name" value="FLAVODOXIN-LIKE DOMAIN-CONTAINING PROTEIN"/>
    <property type="match status" value="1"/>
</dbReference>
<dbReference type="Pfam" id="PF12682">
    <property type="entry name" value="Flavodoxin_4"/>
    <property type="match status" value="1"/>
</dbReference>
<dbReference type="GO" id="GO:0010181">
    <property type="term" value="F:FMN binding"/>
    <property type="evidence" value="ECO:0007669"/>
    <property type="project" value="InterPro"/>
</dbReference>
<organism evidence="6 7">
    <name type="scientific">Phocaeicola barnesiae</name>
    <dbReference type="NCBI Taxonomy" id="376804"/>
    <lineage>
        <taxon>Bacteria</taxon>
        <taxon>Pseudomonadati</taxon>
        <taxon>Bacteroidota</taxon>
        <taxon>Bacteroidia</taxon>
        <taxon>Bacteroidales</taxon>
        <taxon>Bacteroidaceae</taxon>
        <taxon>Phocaeicola</taxon>
    </lineage>
</organism>
<name>A0AAW5N3D4_9BACT</name>
<dbReference type="GO" id="GO:0009055">
    <property type="term" value="F:electron transfer activity"/>
    <property type="evidence" value="ECO:0007669"/>
    <property type="project" value="InterPro"/>
</dbReference>
<sequence>MKKIFLIPLMFLTFLSLTACSPTDDDLIVPETPEQPENPGNGNSDDNDPEEPTDPIPGGNGRYLVLFTSRSGNTERVANEIRDQLDCDILEVEPETAFETDYNAMLERARDELNAIQQGNFPAVKTSMEDFDSYDLVFVGYPIWYGSDPELELEGVTRGCAPVPGDITIYVPWGNLAIFCKNWSSSNDLVRIGHIDGNGIEALNVPGDISVRLEKR</sequence>
<evidence type="ECO:0000313" key="6">
    <source>
        <dbReference type="EMBL" id="MCR8875148.1"/>
    </source>
</evidence>
<evidence type="ECO:0000313" key="7">
    <source>
        <dbReference type="Proteomes" id="UP001204579"/>
    </source>
</evidence>
<keyword evidence="3" id="KW-0732">Signal</keyword>
<protein>
    <submittedName>
        <fullName evidence="6">Cyclophilin-like fold protein</fullName>
    </submittedName>
</protein>
<dbReference type="AlphaFoldDB" id="A0AAW5N3D4"/>
<keyword evidence="7" id="KW-1185">Reference proteome</keyword>
<dbReference type="EMBL" id="JANRHJ010000021">
    <property type="protein sequence ID" value="MCR8875148.1"/>
    <property type="molecule type" value="Genomic_DNA"/>
</dbReference>
<proteinExistence type="predicted"/>
<feature type="signal peptide" evidence="3">
    <location>
        <begin position="1"/>
        <end position="21"/>
    </location>
</feature>
<dbReference type="PANTHER" id="PTHR39201">
    <property type="entry name" value="EXPORTED PROTEIN-RELATED"/>
    <property type="match status" value="1"/>
</dbReference>
<dbReference type="Gene3D" id="3.40.50.360">
    <property type="match status" value="1"/>
</dbReference>
<feature type="domain" description="Flavodoxin-like" evidence="4">
    <location>
        <begin position="63"/>
        <end position="146"/>
    </location>
</feature>
<dbReference type="InterPro" id="IPR029000">
    <property type="entry name" value="Cyclophilin-like_dom_sf"/>
</dbReference>
<evidence type="ECO:0000256" key="1">
    <source>
        <dbReference type="ARBA" id="ARBA00001917"/>
    </source>
</evidence>
<gene>
    <name evidence="6" type="ORF">NW209_14215</name>
</gene>
<dbReference type="SUPFAM" id="SSF52218">
    <property type="entry name" value="Flavoproteins"/>
    <property type="match status" value="1"/>
</dbReference>
<dbReference type="InterPro" id="IPR008254">
    <property type="entry name" value="Flavodoxin/NO_synth"/>
</dbReference>
<dbReference type="GeneID" id="82444291"/>
<dbReference type="RefSeq" id="WP_018711856.1">
    <property type="nucleotide sequence ID" value="NZ_JANRHJ010000021.1"/>
</dbReference>
<evidence type="ECO:0000256" key="3">
    <source>
        <dbReference type="SAM" id="SignalP"/>
    </source>
</evidence>
<feature type="domain" description="Cyclophilin-like" evidence="5">
    <location>
        <begin position="149"/>
        <end position="214"/>
    </location>
</feature>
<reference evidence="6 7" key="1">
    <citation type="submission" date="2022-08" db="EMBL/GenBank/DDBJ databases">
        <authorList>
            <person name="Zeman M."/>
            <person name="Kubasova T."/>
        </authorList>
    </citation>
    <scope>NUCLEOTIDE SEQUENCE [LARGE SCALE GENOMIC DNA]</scope>
    <source>
        <strain evidence="6 7">ET62</strain>
    </source>
</reference>
<dbReference type="Proteomes" id="UP001204579">
    <property type="component" value="Unassembled WGS sequence"/>
</dbReference>
<dbReference type="InterPro" id="IPR001226">
    <property type="entry name" value="Flavodoxin_CS"/>
</dbReference>
<comment type="cofactor">
    <cofactor evidence="1">
        <name>FMN</name>
        <dbReference type="ChEBI" id="CHEBI:58210"/>
    </cofactor>
</comment>
<feature type="region of interest" description="Disordered" evidence="2">
    <location>
        <begin position="25"/>
        <end position="61"/>
    </location>
</feature>
<dbReference type="Pfam" id="PF18050">
    <property type="entry name" value="Cyclophil_like2"/>
    <property type="match status" value="1"/>
</dbReference>
<dbReference type="InterPro" id="IPR029039">
    <property type="entry name" value="Flavoprotein-like_sf"/>
</dbReference>
<accession>A0AAW5N3D4</accession>
<dbReference type="InterPro" id="IPR041183">
    <property type="entry name" value="Cyclophilin-like"/>
</dbReference>